<feature type="region of interest" description="Disordered" evidence="3">
    <location>
        <begin position="1577"/>
        <end position="1654"/>
    </location>
</feature>
<dbReference type="FunFam" id="1.10.10.60:FF:000026">
    <property type="entry name" value="Nuclear receptor corepressor 2 isoform 1"/>
    <property type="match status" value="1"/>
</dbReference>
<feature type="region of interest" description="Disordered" evidence="3">
    <location>
        <begin position="150"/>
        <end position="170"/>
    </location>
</feature>
<evidence type="ECO:0000313" key="8">
    <source>
        <dbReference type="Proteomes" id="UP001152320"/>
    </source>
</evidence>
<dbReference type="Gene3D" id="1.10.10.60">
    <property type="entry name" value="Homeodomain-like"/>
    <property type="match status" value="1"/>
</dbReference>
<dbReference type="GO" id="GO:0000122">
    <property type="term" value="P:negative regulation of transcription by RNA polymerase II"/>
    <property type="evidence" value="ECO:0007669"/>
    <property type="project" value="TreeGrafter"/>
</dbReference>
<feature type="region of interest" description="Disordered" evidence="3">
    <location>
        <begin position="1495"/>
        <end position="1531"/>
    </location>
</feature>
<keyword evidence="8" id="KW-1185">Reference proteome</keyword>
<dbReference type="Gene3D" id="1.20.5.430">
    <property type="match status" value="1"/>
</dbReference>
<dbReference type="PROSITE" id="PS51293">
    <property type="entry name" value="SANT"/>
    <property type="match status" value="2"/>
</dbReference>
<dbReference type="GO" id="GO:0032991">
    <property type="term" value="C:protein-containing complex"/>
    <property type="evidence" value="ECO:0007669"/>
    <property type="project" value="UniProtKB-ARBA"/>
</dbReference>
<dbReference type="InterPro" id="IPR001005">
    <property type="entry name" value="SANT/Myb"/>
</dbReference>
<dbReference type="Gene3D" id="1.20.58.1880">
    <property type="match status" value="1"/>
</dbReference>
<feature type="compositionally biased region" description="Basic and acidic residues" evidence="3">
    <location>
        <begin position="707"/>
        <end position="722"/>
    </location>
</feature>
<comment type="caution">
    <text evidence="7">The sequence shown here is derived from an EMBL/GenBank/DDBJ whole genome shotgun (WGS) entry which is preliminary data.</text>
</comment>
<accession>A0A9Q1CBX9</accession>
<feature type="compositionally biased region" description="Basic and acidic residues" evidence="3">
    <location>
        <begin position="527"/>
        <end position="556"/>
    </location>
</feature>
<feature type="region of interest" description="Disordered" evidence="3">
    <location>
        <begin position="1029"/>
        <end position="1235"/>
    </location>
</feature>
<feature type="domain" description="Myb-like" evidence="4">
    <location>
        <begin position="712"/>
        <end position="762"/>
    </location>
</feature>
<dbReference type="GO" id="GO:0003714">
    <property type="term" value="F:transcription corepressor activity"/>
    <property type="evidence" value="ECO:0007669"/>
    <property type="project" value="TreeGrafter"/>
</dbReference>
<feature type="compositionally biased region" description="Polar residues" evidence="3">
    <location>
        <begin position="867"/>
        <end position="880"/>
    </location>
</feature>
<sequence>MQRVTSASQLVEAAMSPYKRPRPQSPHGPHSIFYSPEHRFIPSGAHFTPNLYATPQREVRQHHVQDIPTINYQDHHPREVNSYSLQSQIRRRPSLLSEFHGGADRERERTKDFYPRGIEQLRVHPGNHHPDNDIIAAKRRRLDIDNDTKFRPVHENSTSRVVTSSANQPEVKKEPFIPKVENVSPTPCDDESPSKVSKEGLLQAMEKMDREIQMVESQIANLKKKKQELEQRAAQPREEEKAVDDEDWEPKQENIIQIIYAENHRKAEAAHKTFSKCGAQNVLPLYNQMADEPNHQEILKRNYELSRRFVLYFKKQAAERNLREKSYCQLYNKRMEAWEKKMERIESNPKKKMKDMKTREFFEKQFPEIRKQREQQERFSRAGTRSWGNIARSDAELAEIVDGLNEQEANERHMRSLTVIPPMLLEKDQRNVTFINKNGLVEDAMQEYKDRSRMNIWTDEEKDIFREKFMQHPKNFGAIAQFLERKSVSDCVLYYYQNKKRENYKQRKQQVKRKKTLPQKSSSSMNRNHDDEDKDDKEDGTSSQDPKKKDGDDKDGLNGGSSQNGETSTNGPPMSVPTNCALCHHSLDAYTMSRPLSKSNCELLGLNVNEVTANMRVCSKCRFRSLKKSRCPVSSCKTARRKAKRLKPLPTKWLEISEEQRKVISEELGITSEITKCCPACFNRITRRLSTENGPETDASSSSSKLVENHEGGSEEETRWTEDEISAAKQAFRKHGKDWSEIAKKVGSKTELQCRNFYTSFRRKHHLDQIIEEHDKEKKREHRVSNADSVASTITAPSDDDLAVPSSDGENDADESSDTASASENEDGPLRSSRRQGIVGRMGTNFDKKKEVVSSSTEGASKESAKTKNSNSLLEGSMQQEETKGEDVEKGKTVGGEGEGKSEDNVVSGDVAMQEKVAEEDGDTSATCSADEGNLQDMDTFSDSGKTPTQKPNTPARDRVSSSEDDTKLSDLKAKLEVEKTDSKTEEVKKTEKSSESESTSEKPTDSEKKGWMGQNILNMRDLIDSAIHKHLGHEQDSNSAAAAAAAAAAQSTGVSDKDKDVTPETVTDTPKATQPSDVPLLAKATVTSPVPGANNHPSRSVVHPAEKASLQERPEPKPTTSSSIEQNPSVPFRTSHITHTSQVLQERDVYDVGMPHRQTPGRRSPGKRLPSPAYIDSSQNRPTLVEVAHTTIPNIQRGASPRGPSPHGTEREQSHLHSPPGRHNYSPRSTSSSPYALIPAQERHPVSIQQRTLPRTKPTTVPPPPPLNKLSPMPGIKEEKISPSGGVGPHITHSVPGGSISQGIPVGYMRVPDGPTRLDNSSNKAQNDRLVMLARSRSPITSSAHPEYTGGSITQGTPLTRRDQNHPGRSVHHQHERPQEKEAAIQKEVHQQRLPRVKVEQPLGAESLGWGFPIVPFDGSIPAELVNSLNDREAAIKMTDPSMLYMYTQRHLMQYGAPYNTELVRGQYESGAHNSSKATLADDFVTAQRMAQRMPLPTTSSQSNPRLSPRHETPAVAKRGSPGHPPHLMDGIPGMPFPQFGLQQGFIMVPPVLVPGMTAAAAVPHQLHHSFMSVAPTLASPRSPHNQNTHTSNPHSNVPMDSRKNHSPSVHRDTSPSEVKMSRSWPGQAQGGHFKPPPRGPNPSAVMMGPNQGPPYGIPIQRAPVSGGSIMQGTPVWRQQTASITSGTPNPELRGESRNKVDRGVLVCLPTSQWDLQGG</sequence>
<dbReference type="OrthoDB" id="10258692at2759"/>
<keyword evidence="7" id="KW-0675">Receptor</keyword>
<dbReference type="PANTHER" id="PTHR13992:SF39">
    <property type="entry name" value="SMRTER, ISOFORM G"/>
    <property type="match status" value="1"/>
</dbReference>
<feature type="compositionally biased region" description="Polar residues" evidence="3">
    <location>
        <begin position="786"/>
        <end position="796"/>
    </location>
</feature>
<feature type="compositionally biased region" description="Polar residues" evidence="3">
    <location>
        <begin position="937"/>
        <end position="953"/>
    </location>
</feature>
<dbReference type="SMART" id="SM00717">
    <property type="entry name" value="SANT"/>
    <property type="match status" value="2"/>
</dbReference>
<dbReference type="EMBL" id="JAIZAY010000004">
    <property type="protein sequence ID" value="KAJ8042843.1"/>
    <property type="molecule type" value="Genomic_DNA"/>
</dbReference>
<dbReference type="PANTHER" id="PTHR13992">
    <property type="entry name" value="NUCLEAR RECEPTOR CO-REPRESSOR RELATED NCOR"/>
    <property type="match status" value="1"/>
</dbReference>
<organism evidence="7 8">
    <name type="scientific">Holothuria leucospilota</name>
    <name type="common">Black long sea cucumber</name>
    <name type="synonym">Mertensiothuria leucospilota</name>
    <dbReference type="NCBI Taxonomy" id="206669"/>
    <lineage>
        <taxon>Eukaryota</taxon>
        <taxon>Metazoa</taxon>
        <taxon>Echinodermata</taxon>
        <taxon>Eleutherozoa</taxon>
        <taxon>Echinozoa</taxon>
        <taxon>Holothuroidea</taxon>
        <taxon>Aspidochirotacea</taxon>
        <taxon>Aspidochirotida</taxon>
        <taxon>Holothuriidae</taxon>
        <taxon>Holothuria</taxon>
    </lineage>
</organism>
<dbReference type="InterPro" id="IPR017930">
    <property type="entry name" value="Myb_dom"/>
</dbReference>
<feature type="domain" description="SANT" evidence="5">
    <location>
        <begin position="715"/>
        <end position="766"/>
    </location>
</feature>
<feature type="compositionally biased region" description="Polar residues" evidence="3">
    <location>
        <begin position="1136"/>
        <end position="1145"/>
    </location>
</feature>
<feature type="region of interest" description="Disordered" evidence="3">
    <location>
        <begin position="1341"/>
        <end position="1383"/>
    </location>
</feature>
<protein>
    <submittedName>
        <fullName evidence="7">Nuclear receptor corepressor 2</fullName>
    </submittedName>
</protein>
<dbReference type="InterPro" id="IPR009057">
    <property type="entry name" value="Homeodomain-like_sf"/>
</dbReference>
<evidence type="ECO:0000259" key="6">
    <source>
        <dbReference type="PROSITE" id="PS51294"/>
    </source>
</evidence>
<feature type="compositionally biased region" description="Low complexity" evidence="3">
    <location>
        <begin position="1041"/>
        <end position="1050"/>
    </location>
</feature>
<evidence type="ECO:0000256" key="1">
    <source>
        <dbReference type="ARBA" id="ARBA00010097"/>
    </source>
</evidence>
<feature type="compositionally biased region" description="Polar residues" evidence="3">
    <location>
        <begin position="563"/>
        <end position="573"/>
    </location>
</feature>
<feature type="region of interest" description="Disordered" evidence="3">
    <location>
        <begin position="504"/>
        <end position="573"/>
    </location>
</feature>
<feature type="compositionally biased region" description="Polar residues" evidence="3">
    <location>
        <begin position="1498"/>
        <end position="1507"/>
    </location>
</feature>
<dbReference type="InterPro" id="IPR017884">
    <property type="entry name" value="SANT_dom"/>
</dbReference>
<dbReference type="GO" id="GO:0005654">
    <property type="term" value="C:nucleoplasm"/>
    <property type="evidence" value="ECO:0007669"/>
    <property type="project" value="UniProtKB-ARBA"/>
</dbReference>
<feature type="compositionally biased region" description="Polar residues" evidence="3">
    <location>
        <begin position="1119"/>
        <end position="1130"/>
    </location>
</feature>
<feature type="compositionally biased region" description="Basic residues" evidence="3">
    <location>
        <begin position="506"/>
        <end position="517"/>
    </location>
</feature>
<dbReference type="InterPro" id="IPR031557">
    <property type="entry name" value="N-CoR_GPS2_interact"/>
</dbReference>
<feature type="compositionally biased region" description="Polar residues" evidence="3">
    <location>
        <begin position="692"/>
        <end position="706"/>
    </location>
</feature>
<evidence type="ECO:0000256" key="2">
    <source>
        <dbReference type="ARBA" id="ARBA00023054"/>
    </source>
</evidence>
<evidence type="ECO:0000256" key="3">
    <source>
        <dbReference type="SAM" id="MobiDB-lite"/>
    </source>
</evidence>
<feature type="compositionally biased region" description="Polar residues" evidence="3">
    <location>
        <begin position="1584"/>
        <end position="1597"/>
    </location>
</feature>
<proteinExistence type="inferred from homology"/>
<gene>
    <name evidence="7" type="ORF">HOLleu_09709</name>
</gene>
<reference evidence="7" key="1">
    <citation type="submission" date="2021-10" db="EMBL/GenBank/DDBJ databases">
        <title>Tropical sea cucumber genome reveals ecological adaptation and Cuvierian tubules defense mechanism.</title>
        <authorList>
            <person name="Chen T."/>
        </authorList>
    </citation>
    <scope>NUCLEOTIDE SEQUENCE</scope>
    <source>
        <strain evidence="7">Nanhai2018</strain>
        <tissue evidence="7">Muscle</tissue>
    </source>
</reference>
<dbReference type="InterPro" id="IPR051571">
    <property type="entry name" value="N-CoR_corepressor"/>
</dbReference>
<feature type="region of interest" description="Disordered" evidence="3">
    <location>
        <begin position="774"/>
        <end position="1015"/>
    </location>
</feature>
<dbReference type="Pfam" id="PF15784">
    <property type="entry name" value="GPS2_interact"/>
    <property type="match status" value="1"/>
</dbReference>
<dbReference type="PROSITE" id="PS50090">
    <property type="entry name" value="MYB_LIKE"/>
    <property type="match status" value="1"/>
</dbReference>
<feature type="domain" description="HTH myb-type" evidence="6">
    <location>
        <begin position="719"/>
        <end position="766"/>
    </location>
</feature>
<dbReference type="CDD" id="cd00167">
    <property type="entry name" value="SANT"/>
    <property type="match status" value="2"/>
</dbReference>
<dbReference type="SUPFAM" id="SSF46689">
    <property type="entry name" value="Homeodomain-like"/>
    <property type="match status" value="2"/>
</dbReference>
<evidence type="ECO:0000259" key="4">
    <source>
        <dbReference type="PROSITE" id="PS50090"/>
    </source>
</evidence>
<feature type="compositionally biased region" description="Polar residues" evidence="3">
    <location>
        <begin position="155"/>
        <end position="168"/>
    </location>
</feature>
<feature type="compositionally biased region" description="Basic and acidic residues" evidence="3">
    <location>
        <begin position="227"/>
        <end position="240"/>
    </location>
</feature>
<dbReference type="PROSITE" id="PS51294">
    <property type="entry name" value="HTH_MYB"/>
    <property type="match status" value="1"/>
</dbReference>
<feature type="compositionally biased region" description="Basic and acidic residues" evidence="3">
    <location>
        <begin position="1105"/>
        <end position="1117"/>
    </location>
</feature>
<feature type="region of interest" description="Disordered" evidence="3">
    <location>
        <begin position="227"/>
        <end position="248"/>
    </location>
</feature>
<dbReference type="GO" id="GO:0000785">
    <property type="term" value="C:chromatin"/>
    <property type="evidence" value="ECO:0007669"/>
    <property type="project" value="TreeGrafter"/>
</dbReference>
<keyword evidence="2" id="KW-0175">Coiled coil</keyword>
<feature type="region of interest" description="Disordered" evidence="3">
    <location>
        <begin position="692"/>
        <end position="722"/>
    </location>
</feature>
<feature type="compositionally biased region" description="Basic and acidic residues" evidence="3">
    <location>
        <begin position="956"/>
        <end position="1011"/>
    </location>
</feature>
<feature type="compositionally biased region" description="Polar residues" evidence="3">
    <location>
        <begin position="1065"/>
        <end position="1077"/>
    </location>
</feature>
<evidence type="ECO:0000313" key="7">
    <source>
        <dbReference type="EMBL" id="KAJ8042843.1"/>
    </source>
</evidence>
<name>A0A9Q1CBX9_HOLLE</name>
<feature type="domain" description="SANT" evidence="5">
    <location>
        <begin position="452"/>
        <end position="503"/>
    </location>
</feature>
<dbReference type="Pfam" id="PF00249">
    <property type="entry name" value="Myb_DNA-binding"/>
    <property type="match status" value="2"/>
</dbReference>
<comment type="similarity">
    <text evidence="1">Belongs to the N-CoR nuclear receptor corepressors family.</text>
</comment>
<feature type="region of interest" description="Disordered" evidence="3">
    <location>
        <begin position="1"/>
        <end position="30"/>
    </location>
</feature>
<feature type="compositionally biased region" description="Basic and acidic residues" evidence="3">
    <location>
        <begin position="881"/>
        <end position="904"/>
    </location>
</feature>
<evidence type="ECO:0000259" key="5">
    <source>
        <dbReference type="PROSITE" id="PS51293"/>
    </source>
</evidence>
<dbReference type="Proteomes" id="UP001152320">
    <property type="component" value="Chromosome 4"/>
</dbReference>
<feature type="region of interest" description="Disordered" evidence="3">
    <location>
        <begin position="1255"/>
        <end position="1274"/>
    </location>
</feature>